<dbReference type="EMBL" id="JAFEMO010000006">
    <property type="protein sequence ID" value="KAH7568456.1"/>
    <property type="molecule type" value="Genomic_DNA"/>
</dbReference>
<comment type="caution">
    <text evidence="1">The sequence shown here is derived from an EMBL/GenBank/DDBJ whole genome shotgun (WGS) entry which is preliminary data.</text>
</comment>
<evidence type="ECO:0000313" key="2">
    <source>
        <dbReference type="Proteomes" id="UP000827721"/>
    </source>
</evidence>
<proteinExistence type="predicted"/>
<keyword evidence="2" id="KW-1185">Reference proteome</keyword>
<gene>
    <name evidence="1" type="ORF">JRO89_XS06G0002300</name>
</gene>
<evidence type="ECO:0000313" key="1">
    <source>
        <dbReference type="EMBL" id="KAH7568456.1"/>
    </source>
</evidence>
<name>A0ABQ8HVW3_9ROSI</name>
<sequence>MKSIDRFYQILDGVHGAPELVQGKNAKVKKPYEQRRVLGLDMCKEYVRLAVSNLENTIALPLWYDISYAYAYDNFAYVCWTDF</sequence>
<accession>A0ABQ8HVW3</accession>
<reference evidence="1 2" key="1">
    <citation type="submission" date="2021-02" db="EMBL/GenBank/DDBJ databases">
        <title>Plant Genome Project.</title>
        <authorList>
            <person name="Zhang R.-G."/>
        </authorList>
    </citation>
    <scope>NUCLEOTIDE SEQUENCE [LARGE SCALE GENOMIC DNA]</scope>
    <source>
        <tissue evidence="1">Leaves</tissue>
    </source>
</reference>
<dbReference type="Proteomes" id="UP000827721">
    <property type="component" value="Unassembled WGS sequence"/>
</dbReference>
<organism evidence="1 2">
    <name type="scientific">Xanthoceras sorbifolium</name>
    <dbReference type="NCBI Taxonomy" id="99658"/>
    <lineage>
        <taxon>Eukaryota</taxon>
        <taxon>Viridiplantae</taxon>
        <taxon>Streptophyta</taxon>
        <taxon>Embryophyta</taxon>
        <taxon>Tracheophyta</taxon>
        <taxon>Spermatophyta</taxon>
        <taxon>Magnoliopsida</taxon>
        <taxon>eudicotyledons</taxon>
        <taxon>Gunneridae</taxon>
        <taxon>Pentapetalae</taxon>
        <taxon>rosids</taxon>
        <taxon>malvids</taxon>
        <taxon>Sapindales</taxon>
        <taxon>Sapindaceae</taxon>
        <taxon>Xanthoceroideae</taxon>
        <taxon>Xanthoceras</taxon>
    </lineage>
</organism>
<protein>
    <submittedName>
        <fullName evidence="1">Uncharacterized protein</fullName>
    </submittedName>
</protein>